<keyword evidence="3" id="KW-0479">Metal-binding</keyword>
<evidence type="ECO:0000259" key="5">
    <source>
        <dbReference type="Pfam" id="PF07687"/>
    </source>
</evidence>
<proteinExistence type="inferred from homology"/>
<feature type="binding site" evidence="4">
    <location>
        <position position="213"/>
    </location>
    <ligand>
        <name>allantoate</name>
        <dbReference type="ChEBI" id="CHEBI:17536"/>
    </ligand>
</feature>
<feature type="domain" description="Peptidase M20 dimerisation" evidence="5">
    <location>
        <begin position="214"/>
        <end position="310"/>
    </location>
</feature>
<dbReference type="Pfam" id="PF01546">
    <property type="entry name" value="Peptidase_M20"/>
    <property type="match status" value="1"/>
</dbReference>
<dbReference type="Pfam" id="PF07687">
    <property type="entry name" value="M20_dimer"/>
    <property type="match status" value="1"/>
</dbReference>
<dbReference type="InterPro" id="IPR010158">
    <property type="entry name" value="Amidase_Cbmase"/>
</dbReference>
<dbReference type="OrthoDB" id="9808195at2"/>
<dbReference type="AlphaFoldDB" id="A0A2K3YSI6"/>
<feature type="binding site" evidence="3">
    <location>
        <position position="188"/>
    </location>
    <ligand>
        <name>Zn(2+)</name>
        <dbReference type="ChEBI" id="CHEBI:29105"/>
        <label>1</label>
    </ligand>
</feature>
<evidence type="ECO:0000313" key="6">
    <source>
        <dbReference type="EMBL" id="PNZ28569.1"/>
    </source>
</evidence>
<organism evidence="6 7">
    <name type="scientific">Staphylococcus rostri</name>
    <dbReference type="NCBI Taxonomy" id="522262"/>
    <lineage>
        <taxon>Bacteria</taxon>
        <taxon>Bacillati</taxon>
        <taxon>Bacillota</taxon>
        <taxon>Bacilli</taxon>
        <taxon>Bacillales</taxon>
        <taxon>Staphylococcaceae</taxon>
        <taxon>Staphylococcus</taxon>
    </lineage>
</organism>
<protein>
    <submittedName>
        <fullName evidence="6">Zn-dependent hydrolase</fullName>
    </submittedName>
</protein>
<dbReference type="Gene3D" id="3.30.70.360">
    <property type="match status" value="1"/>
</dbReference>
<evidence type="ECO:0000256" key="2">
    <source>
        <dbReference type="ARBA" id="ARBA00022801"/>
    </source>
</evidence>
<feature type="binding site" evidence="3">
    <location>
        <position position="125"/>
    </location>
    <ligand>
        <name>Zn(2+)</name>
        <dbReference type="ChEBI" id="CHEBI:29105"/>
        <label>2</label>
    </ligand>
</feature>
<dbReference type="Gene3D" id="3.40.630.10">
    <property type="entry name" value="Zn peptidases"/>
    <property type="match status" value="1"/>
</dbReference>
<keyword evidence="7" id="KW-1185">Reference proteome</keyword>
<dbReference type="NCBIfam" id="NF006771">
    <property type="entry name" value="PRK09290.1-5"/>
    <property type="match status" value="1"/>
</dbReference>
<dbReference type="EMBL" id="PPRF01000021">
    <property type="protein sequence ID" value="PNZ28569.1"/>
    <property type="molecule type" value="Genomic_DNA"/>
</dbReference>
<sequence>MNKHRILSTLNSFNNLGISTKLDGINRLAFTHNERLAALKFSMYCQELGMSVYFDKVGNVIARRDGKYNDLPPVVIGSHIDTVPEGGQYDGLLGVVGALEVVRHLNDINFVTDHPIEIIAFSCEESARFNVATIGSKYLCGMLNEEDMKTIQDKDGQTLLDVVQSMTSTEPPRKAPYHDQMKAFLELHIEQGPILENKNKEIGIVTHIAAPERFKVKLQGVTSHSGSTPMPMRKDAMTCAAEIILQVERIANNYHSDGIVATVGGVNVTPNTMNAVPGDVQLLIDVRGIDQDIRTTVVGEIMTQINKITSERDIVVNIDSLGQDTPVVLSEKIADIIEDKAKLQKRTYHRMFSGAGHDAMNMAQLCPTSMIFIPCKDGISHSPKESVTTQQIENGISILIDTAIELASSSIKL</sequence>
<dbReference type="CDD" id="cd03884">
    <property type="entry name" value="M20_bAS"/>
    <property type="match status" value="1"/>
</dbReference>
<dbReference type="InterPro" id="IPR002933">
    <property type="entry name" value="Peptidase_M20"/>
</dbReference>
<dbReference type="InterPro" id="IPR036264">
    <property type="entry name" value="Bact_exopeptidase_dim_dom"/>
</dbReference>
<dbReference type="PANTHER" id="PTHR32494:SF5">
    <property type="entry name" value="ALLANTOATE AMIDOHYDROLASE"/>
    <property type="match status" value="1"/>
</dbReference>
<evidence type="ECO:0000256" key="4">
    <source>
        <dbReference type="PIRSR" id="PIRSR001235-2"/>
    </source>
</evidence>
<dbReference type="SUPFAM" id="SSF53187">
    <property type="entry name" value="Zn-dependent exopeptidases"/>
    <property type="match status" value="1"/>
</dbReference>
<keyword evidence="2 6" id="KW-0378">Hydrolase</keyword>
<feature type="binding site" evidence="3">
    <location>
        <position position="90"/>
    </location>
    <ligand>
        <name>Zn(2+)</name>
        <dbReference type="ChEBI" id="CHEBI:29105"/>
        <label>1</label>
    </ligand>
</feature>
<dbReference type="InterPro" id="IPR011650">
    <property type="entry name" value="Peptidase_M20_dimer"/>
</dbReference>
<dbReference type="SUPFAM" id="SSF55031">
    <property type="entry name" value="Bacterial exopeptidase dimerisation domain"/>
    <property type="match status" value="1"/>
</dbReference>
<accession>A0A2K3YSI6</accession>
<feature type="binding site" evidence="3">
    <location>
        <position position="79"/>
    </location>
    <ligand>
        <name>Zn(2+)</name>
        <dbReference type="ChEBI" id="CHEBI:29105"/>
        <label>1</label>
    </ligand>
</feature>
<evidence type="ECO:0000313" key="7">
    <source>
        <dbReference type="Proteomes" id="UP000242752"/>
    </source>
</evidence>
<keyword evidence="3" id="KW-0862">Zinc</keyword>
<comment type="caution">
    <text evidence="6">The sequence shown here is derived from an EMBL/GenBank/DDBJ whole genome shotgun (WGS) entry which is preliminary data.</text>
</comment>
<comment type="similarity">
    <text evidence="1">Belongs to the peptidase M20 family.</text>
</comment>
<dbReference type="GO" id="GO:0016813">
    <property type="term" value="F:hydrolase activity, acting on carbon-nitrogen (but not peptide) bonds, in linear amidines"/>
    <property type="evidence" value="ECO:0007669"/>
    <property type="project" value="InterPro"/>
</dbReference>
<feature type="binding site" evidence="3">
    <location>
        <position position="90"/>
    </location>
    <ligand>
        <name>Zn(2+)</name>
        <dbReference type="ChEBI" id="CHEBI:29105"/>
        <label>2</label>
    </ligand>
</feature>
<name>A0A2K3YSI6_9STAP</name>
<feature type="binding site" evidence="4">
    <location>
        <position position="287"/>
    </location>
    <ligand>
        <name>allantoate</name>
        <dbReference type="ChEBI" id="CHEBI:17536"/>
    </ligand>
</feature>
<dbReference type="PANTHER" id="PTHR32494">
    <property type="entry name" value="ALLANTOATE DEIMINASE-RELATED"/>
    <property type="match status" value="1"/>
</dbReference>
<evidence type="ECO:0000256" key="1">
    <source>
        <dbReference type="ARBA" id="ARBA00006153"/>
    </source>
</evidence>
<reference evidence="6 7" key="1">
    <citation type="submission" date="2017-08" db="EMBL/GenBank/DDBJ databases">
        <title>Draft genome sequences of 64 type strains of genus Staph aureus.</title>
        <authorList>
            <person name="Cole K."/>
            <person name="Golubchik T."/>
            <person name="Russell J."/>
            <person name="Foster D."/>
            <person name="Llewelyn M."/>
            <person name="Wilson D."/>
            <person name="Crook D."/>
            <person name="Paul J."/>
        </authorList>
    </citation>
    <scope>NUCLEOTIDE SEQUENCE [LARGE SCALE GENOMIC DNA]</scope>
    <source>
        <strain evidence="6 7">DSM 21968</strain>
    </source>
</reference>
<evidence type="ECO:0000256" key="3">
    <source>
        <dbReference type="PIRSR" id="PIRSR001235-1"/>
    </source>
</evidence>
<feature type="binding site" evidence="3">
    <location>
        <position position="381"/>
    </location>
    <ligand>
        <name>Zn(2+)</name>
        <dbReference type="ChEBI" id="CHEBI:29105"/>
        <label>2</label>
    </ligand>
</feature>
<dbReference type="PIRSF" id="PIRSF001235">
    <property type="entry name" value="Amidase_carbamoylase"/>
    <property type="match status" value="1"/>
</dbReference>
<dbReference type="RefSeq" id="WP_103357770.1">
    <property type="nucleotide sequence ID" value="NZ_CP113107.1"/>
</dbReference>
<feature type="binding site" evidence="4">
    <location>
        <position position="274"/>
    </location>
    <ligand>
        <name>allantoate</name>
        <dbReference type="ChEBI" id="CHEBI:17536"/>
    </ligand>
</feature>
<dbReference type="NCBIfam" id="TIGR01879">
    <property type="entry name" value="hydantase"/>
    <property type="match status" value="1"/>
</dbReference>
<gene>
    <name evidence="6" type="ORF">CD122_04290</name>
</gene>
<dbReference type="Proteomes" id="UP000242752">
    <property type="component" value="Unassembled WGS sequence"/>
</dbReference>
<comment type="cofactor">
    <cofactor evidence="3">
        <name>Zn(2+)</name>
        <dbReference type="ChEBI" id="CHEBI:29105"/>
    </cofactor>
    <text evidence="3">Binds 2 Zn(2+) ions per subunit.</text>
</comment>
<dbReference type="GO" id="GO:0046872">
    <property type="term" value="F:metal ion binding"/>
    <property type="evidence" value="ECO:0007669"/>
    <property type="project" value="UniProtKB-KW"/>
</dbReference>